<evidence type="ECO:0000256" key="8">
    <source>
        <dbReference type="RuleBase" id="RU361142"/>
    </source>
</evidence>
<dbReference type="OrthoDB" id="29105at2759"/>
<evidence type="ECO:0000313" key="11">
    <source>
        <dbReference type="EMBL" id="RKU45506.1"/>
    </source>
</evidence>
<gene>
    <name evidence="11" type="primary">WBP1</name>
    <name evidence="11" type="ORF">DL546_001501</name>
</gene>
<comment type="subcellular location">
    <subcellularLocation>
        <location evidence="8">Endoplasmic reticulum membrane</location>
        <topology evidence="8">Single-pass type I membrane protein</topology>
    </subcellularLocation>
    <subcellularLocation>
        <location evidence="1">Membrane</location>
        <topology evidence="1">Single-pass type I membrane protein</topology>
    </subcellularLocation>
</comment>
<accession>A0A420YC98</accession>
<dbReference type="Pfam" id="PF03345">
    <property type="entry name" value="OST48_N"/>
    <property type="match status" value="1"/>
</dbReference>
<evidence type="ECO:0000256" key="5">
    <source>
        <dbReference type="ARBA" id="ARBA00022824"/>
    </source>
</evidence>
<keyword evidence="11" id="KW-0808">Transferase</keyword>
<name>A0A420YC98_9PEZI</name>
<feature type="chain" id="PRO_5018823665" description="Dolichyl-diphosphooligosaccharide--protein glycosyltransferase subunit WBP1" evidence="8">
    <location>
        <begin position="19"/>
        <end position="468"/>
    </location>
</feature>
<comment type="similarity">
    <text evidence="3 8">Belongs to the DDOST 48 kDa subunit family.</text>
</comment>
<keyword evidence="7 8" id="KW-0472">Membrane</keyword>
<feature type="transmembrane region" description="Helical" evidence="8">
    <location>
        <begin position="431"/>
        <end position="455"/>
    </location>
</feature>
<comment type="subunit">
    <text evidence="8">Component of the oligosaccharyltransferase (OST) complex.</text>
</comment>
<dbReference type="Proteomes" id="UP000275385">
    <property type="component" value="Unassembled WGS sequence"/>
</dbReference>
<feature type="signal peptide" evidence="8">
    <location>
        <begin position="1"/>
        <end position="18"/>
    </location>
</feature>
<dbReference type="GO" id="GO:0016740">
    <property type="term" value="F:transferase activity"/>
    <property type="evidence" value="ECO:0007669"/>
    <property type="project" value="UniProtKB-KW"/>
</dbReference>
<evidence type="ECO:0000259" key="9">
    <source>
        <dbReference type="Pfam" id="PF03345"/>
    </source>
</evidence>
<organism evidence="11 12">
    <name type="scientific">Coniochaeta pulveracea</name>
    <dbReference type="NCBI Taxonomy" id="177199"/>
    <lineage>
        <taxon>Eukaryota</taxon>
        <taxon>Fungi</taxon>
        <taxon>Dikarya</taxon>
        <taxon>Ascomycota</taxon>
        <taxon>Pezizomycotina</taxon>
        <taxon>Sordariomycetes</taxon>
        <taxon>Sordariomycetidae</taxon>
        <taxon>Coniochaetales</taxon>
        <taxon>Coniochaetaceae</taxon>
        <taxon>Coniochaeta</taxon>
    </lineage>
</organism>
<dbReference type="InterPro" id="IPR055457">
    <property type="entry name" value="OST48_N"/>
</dbReference>
<evidence type="ECO:0000256" key="4">
    <source>
        <dbReference type="ARBA" id="ARBA00022692"/>
    </source>
</evidence>
<feature type="domain" description="OST48 middle" evidence="10">
    <location>
        <begin position="313"/>
        <end position="456"/>
    </location>
</feature>
<keyword evidence="8" id="KW-0732">Signal</keyword>
<evidence type="ECO:0000256" key="6">
    <source>
        <dbReference type="ARBA" id="ARBA00022989"/>
    </source>
</evidence>
<dbReference type="PANTHER" id="PTHR10830:SF0">
    <property type="entry name" value="DOLICHYL-DIPHOSPHOOLIGOSACCHARIDE--PROTEIN GLYCOSYLTRANSFERASE 48 KDA SUBUNIT"/>
    <property type="match status" value="1"/>
</dbReference>
<evidence type="ECO:0000256" key="1">
    <source>
        <dbReference type="ARBA" id="ARBA00004479"/>
    </source>
</evidence>
<comment type="function">
    <text evidence="8">Subunit of the oligosaccharyl transferase (OST) complex that catalyzes the initial transfer of a defined glycan (Glc(3)Man(9)GlcNAc(2) in eukaryotes) from the lipid carrier dolichol-pyrophosphate to an asparagine residue within an Asn-X-Ser/Thr consensus motif in nascent polypeptide chains, the first step in protein N-glycosylation. N-glycosylation occurs cotranslationally and the complex associates with the Sec61 complex at the channel-forming translocon complex that mediates protein translocation across the endoplasmic reticulum (ER).</text>
</comment>
<dbReference type="Pfam" id="PF23358">
    <property type="entry name" value="OST48_MD"/>
    <property type="match status" value="1"/>
</dbReference>
<keyword evidence="6 8" id="KW-1133">Transmembrane helix</keyword>
<reference evidence="11 12" key="1">
    <citation type="submission" date="2018-08" db="EMBL/GenBank/DDBJ databases">
        <title>Draft genome of the lignicolous fungus Coniochaeta pulveracea.</title>
        <authorList>
            <person name="Borstlap C.J."/>
            <person name="De Witt R.N."/>
            <person name="Botha A."/>
            <person name="Volschenk H."/>
        </authorList>
    </citation>
    <scope>NUCLEOTIDE SEQUENCE [LARGE SCALE GENOMIC DNA]</scope>
    <source>
        <strain evidence="11 12">CAB683</strain>
    </source>
</reference>
<dbReference type="STRING" id="177199.A0A420YC98"/>
<dbReference type="EMBL" id="QVQW01000020">
    <property type="protein sequence ID" value="RKU45506.1"/>
    <property type="molecule type" value="Genomic_DNA"/>
</dbReference>
<protein>
    <recommendedName>
        <fullName evidence="8">Dolichyl-diphosphooligosaccharide--protein glycosyltransferase subunit WBP1</fullName>
        <shortName evidence="8">Oligosaccharyl transferase subunit WBP1</shortName>
    </recommendedName>
</protein>
<dbReference type="AlphaFoldDB" id="A0A420YC98"/>
<dbReference type="GO" id="GO:0008250">
    <property type="term" value="C:oligosaccharyltransferase complex"/>
    <property type="evidence" value="ECO:0007669"/>
    <property type="project" value="TreeGrafter"/>
</dbReference>
<keyword evidence="4 8" id="KW-0812">Transmembrane</keyword>
<feature type="domain" description="OST48 N-terminal" evidence="9">
    <location>
        <begin position="25"/>
        <end position="288"/>
    </location>
</feature>
<keyword evidence="5 8" id="KW-0256">Endoplasmic reticulum</keyword>
<evidence type="ECO:0000259" key="10">
    <source>
        <dbReference type="Pfam" id="PF23358"/>
    </source>
</evidence>
<dbReference type="PANTHER" id="PTHR10830">
    <property type="entry name" value="DOLICHYL-DIPHOSPHOOLIGOSACCHARIDE--PROTEIN GLYCOSYLTRANSFERASE 48 KDA SUBUNIT"/>
    <property type="match status" value="1"/>
</dbReference>
<comment type="pathway">
    <text evidence="2 8">Protein modification; protein glycosylation.</text>
</comment>
<proteinExistence type="inferred from homology"/>
<evidence type="ECO:0000256" key="7">
    <source>
        <dbReference type="ARBA" id="ARBA00023136"/>
    </source>
</evidence>
<evidence type="ECO:0000313" key="12">
    <source>
        <dbReference type="Proteomes" id="UP000275385"/>
    </source>
</evidence>
<evidence type="ECO:0000256" key="3">
    <source>
        <dbReference type="ARBA" id="ARBA00008743"/>
    </source>
</evidence>
<dbReference type="InterPro" id="IPR005013">
    <property type="entry name" value="DDOST_48_kDa_subunit"/>
</dbReference>
<dbReference type="InterPro" id="IPR055459">
    <property type="entry name" value="OST48_MD"/>
</dbReference>
<comment type="caution">
    <text evidence="11">The sequence shown here is derived from an EMBL/GenBank/DDBJ whole genome shotgun (WGS) entry which is preliminary data.</text>
</comment>
<keyword evidence="12" id="KW-1185">Reference proteome</keyword>
<evidence type="ECO:0000256" key="2">
    <source>
        <dbReference type="ARBA" id="ARBA00004922"/>
    </source>
</evidence>
<dbReference type="UniPathway" id="UPA00378"/>
<dbReference type="GO" id="GO:0018279">
    <property type="term" value="P:protein N-linked glycosylation via asparagine"/>
    <property type="evidence" value="ECO:0007669"/>
    <property type="project" value="UniProtKB-UniRule"/>
</dbReference>
<sequence>MRSLLSFCLLLAATLVSALSSTGNRLVAVFDDIAEKAGYSKFLGDLESRGFQITYETPKSESLSLFRLGERTYDHVIFFPSKAKGLGPNLTPNILLQFLNAKGNILLTLASGTAAPSSLVSLLTELDIALPTERTGSVVDHFNYDVISSADSHDVLLLPVPRPTRPDVSDLFASGAPSDTLLAFPHGVGASLGSGPLLTPIVRAPRTAYSYNPKEQTEVLPADELFGAGSQLALVAGVQARNSARFALVGSAEMLSDAWFDATVKKVGDKAEGKTYNREFAKRVTGWTFQEIGVLRVNWVEHRLNEAGVALNETNPKMYRIKNDVTYTISLSEYKWDKWTGFTIPPNDDLQLEFSMLSPFHRLPLTVDPSHSTPEATAYTASFKLPDQHGIYNFKVNYKRPFLTNIDEKHTVSVRHMAHDEWPRSYVISGAYPWIAGIGATITAWLAFVVVWMFSKPTGKKVVLKKTE</sequence>